<evidence type="ECO:0000313" key="5">
    <source>
        <dbReference type="Proteomes" id="UP000255110"/>
    </source>
</evidence>
<evidence type="ECO:0000256" key="1">
    <source>
        <dbReference type="SAM" id="MobiDB-lite"/>
    </source>
</evidence>
<keyword evidence="4" id="KW-1185">Reference proteome</keyword>
<proteinExistence type="predicted"/>
<protein>
    <submittedName>
        <fullName evidence="3">Uncharacterized protein</fullName>
    </submittedName>
</protein>
<dbReference type="EMBL" id="LNYZ01000013">
    <property type="protein sequence ID" value="KTD77749.1"/>
    <property type="molecule type" value="Genomic_DNA"/>
</dbReference>
<dbReference type="AlphaFoldDB" id="A0A378LBF6"/>
<reference evidence="2 4" key="1">
    <citation type="submission" date="2015-11" db="EMBL/GenBank/DDBJ databases">
        <title>Genomic analysis of 38 Legionella species identifies large and diverse effector repertoires.</title>
        <authorList>
            <person name="Burstein D."/>
            <person name="Amaro F."/>
            <person name="Zusman T."/>
            <person name="Lifshitz Z."/>
            <person name="Cohen O."/>
            <person name="Gilbert J.A."/>
            <person name="Pupko T."/>
            <person name="Shuman H.A."/>
            <person name="Segal G."/>
        </authorList>
    </citation>
    <scope>NUCLEOTIDE SEQUENCE [LARGE SCALE GENOMIC DNA]</scope>
    <source>
        <strain evidence="2 4">SC-18-C9</strain>
    </source>
</reference>
<sequence length="244" mass="26640">MYSKDTEQQAKPSKTPQQTVPNEEYHAVVCVKETGEKNGPGHATAMLIKSKNGQTQIHTTSFFPGMFGSIINGLTFGSIPVPGQLAPDHVQDVAEADHILTTPISKQQFKEGKQGCKKLDQDVRSGHQVYSVFGKANPVANGMRFLTKGAAGAHLAVEKHKKETGSYPGEDMCGIHVYDDDHPTVPKMKIGNCTSSVTGILNKTGIKIEDPKIPSFFTPVLKEKGFTQVDKDDFMKKYCGDFKL</sequence>
<reference evidence="3 5" key="2">
    <citation type="submission" date="2018-06" db="EMBL/GenBank/DDBJ databases">
        <authorList>
            <consortium name="Pathogen Informatics"/>
            <person name="Doyle S."/>
        </authorList>
    </citation>
    <scope>NUCLEOTIDE SEQUENCE [LARGE SCALE GENOMIC DNA]</scope>
    <source>
        <strain evidence="3 5">NCTC11991</strain>
    </source>
</reference>
<dbReference type="Proteomes" id="UP000054820">
    <property type="component" value="Unassembled WGS sequence"/>
</dbReference>
<organism evidence="3 5">
    <name type="scientific">Legionella steigerwaltii</name>
    <dbReference type="NCBI Taxonomy" id="460"/>
    <lineage>
        <taxon>Bacteria</taxon>
        <taxon>Pseudomonadati</taxon>
        <taxon>Pseudomonadota</taxon>
        <taxon>Gammaproteobacteria</taxon>
        <taxon>Legionellales</taxon>
        <taxon>Legionellaceae</taxon>
        <taxon>Legionella</taxon>
    </lineage>
</organism>
<gene>
    <name evidence="2" type="ORF">Lstg_2106</name>
    <name evidence="3" type="ORF">NCTC11991_01661</name>
</gene>
<dbReference type="RefSeq" id="WP_058477640.1">
    <property type="nucleotide sequence ID" value="NZ_CAAAIO010000001.1"/>
</dbReference>
<dbReference type="EMBL" id="UGOY01000001">
    <property type="protein sequence ID" value="STY23059.1"/>
    <property type="molecule type" value="Genomic_DNA"/>
</dbReference>
<feature type="region of interest" description="Disordered" evidence="1">
    <location>
        <begin position="1"/>
        <end position="22"/>
    </location>
</feature>
<evidence type="ECO:0000313" key="2">
    <source>
        <dbReference type="EMBL" id="KTD77749.1"/>
    </source>
</evidence>
<evidence type="ECO:0000313" key="4">
    <source>
        <dbReference type="Proteomes" id="UP000054820"/>
    </source>
</evidence>
<accession>A0A378LBF6</accession>
<feature type="compositionally biased region" description="Polar residues" evidence="1">
    <location>
        <begin position="9"/>
        <end position="21"/>
    </location>
</feature>
<dbReference type="Proteomes" id="UP000255110">
    <property type="component" value="Unassembled WGS sequence"/>
</dbReference>
<evidence type="ECO:0000313" key="3">
    <source>
        <dbReference type="EMBL" id="STY23059.1"/>
    </source>
</evidence>
<name>A0A378LBF6_9GAMM</name>